<keyword evidence="2 3" id="KW-0833">Ubl conjugation pathway</keyword>
<dbReference type="Proteomes" id="UP000198406">
    <property type="component" value="Unassembled WGS sequence"/>
</dbReference>
<evidence type="ECO:0000256" key="4">
    <source>
        <dbReference type="SAM" id="Coils"/>
    </source>
</evidence>
<dbReference type="InterPro" id="IPR043136">
    <property type="entry name" value="B30.2/SPRY_sf"/>
</dbReference>
<evidence type="ECO:0000256" key="3">
    <source>
        <dbReference type="PROSITE-ProRule" id="PRU00104"/>
    </source>
</evidence>
<feature type="domain" description="HECT" evidence="6">
    <location>
        <begin position="2280"/>
        <end position="2638"/>
    </location>
</feature>
<dbReference type="InterPro" id="IPR000569">
    <property type="entry name" value="HECT_dom"/>
</dbReference>
<dbReference type="Pfam" id="PF00632">
    <property type="entry name" value="HECT"/>
    <property type="match status" value="1"/>
</dbReference>
<evidence type="ECO:0000256" key="2">
    <source>
        <dbReference type="ARBA" id="ARBA00022786"/>
    </source>
</evidence>
<feature type="compositionally biased region" description="Polar residues" evidence="5">
    <location>
        <begin position="855"/>
        <end position="864"/>
    </location>
</feature>
<dbReference type="InterPro" id="IPR013320">
    <property type="entry name" value="ConA-like_dom_sf"/>
</dbReference>
<dbReference type="PANTHER" id="PTHR45670">
    <property type="entry name" value="E3 UBIQUITIN-PROTEIN LIGASE TRIP12"/>
    <property type="match status" value="1"/>
</dbReference>
<keyword evidence="7" id="KW-0012">Acyltransferase</keyword>
<feature type="region of interest" description="Disordered" evidence="5">
    <location>
        <begin position="2659"/>
        <end position="2678"/>
    </location>
</feature>
<feature type="compositionally biased region" description="Acidic residues" evidence="5">
    <location>
        <begin position="830"/>
        <end position="849"/>
    </location>
</feature>
<feature type="compositionally biased region" description="Polar residues" evidence="5">
    <location>
        <begin position="1504"/>
        <end position="1515"/>
    </location>
</feature>
<comment type="caution">
    <text evidence="3">Lacks conserved residue(s) required for the propagation of feature annotation.</text>
</comment>
<evidence type="ECO:0000256" key="1">
    <source>
        <dbReference type="ARBA" id="ARBA00022679"/>
    </source>
</evidence>
<dbReference type="GO" id="GO:0061630">
    <property type="term" value="F:ubiquitin protein ligase activity"/>
    <property type="evidence" value="ECO:0007669"/>
    <property type="project" value="UniProtKB-EC"/>
</dbReference>
<organism evidence="7 8">
    <name type="scientific">Fistulifera solaris</name>
    <name type="common">Oleaginous diatom</name>
    <dbReference type="NCBI Taxonomy" id="1519565"/>
    <lineage>
        <taxon>Eukaryota</taxon>
        <taxon>Sar</taxon>
        <taxon>Stramenopiles</taxon>
        <taxon>Ochrophyta</taxon>
        <taxon>Bacillariophyta</taxon>
        <taxon>Bacillariophyceae</taxon>
        <taxon>Bacillariophycidae</taxon>
        <taxon>Naviculales</taxon>
        <taxon>Naviculaceae</taxon>
        <taxon>Fistulifera</taxon>
    </lineage>
</organism>
<dbReference type="OrthoDB" id="44182at2759"/>
<feature type="compositionally biased region" description="Basic and acidic residues" evidence="5">
    <location>
        <begin position="1210"/>
        <end position="1219"/>
    </location>
</feature>
<dbReference type="Gene3D" id="3.90.1750.10">
    <property type="entry name" value="Hect, E3 ligase catalytic domains"/>
    <property type="match status" value="1"/>
</dbReference>
<feature type="region of interest" description="Disordered" evidence="5">
    <location>
        <begin position="1503"/>
        <end position="1533"/>
    </location>
</feature>
<accession>A0A1Z5J763</accession>
<sequence length="2678" mass="294851">MEGQSNEEEEASSNERWTCEACGCNTNQQSDSSCTICGTSNSGFSILRRHGAAYAARAGWLARGLAPRGRNHHAEEIMEDALDEDDDFLEAMVDNMAAVVAVGDLDSRLLGHARLASASNGRRLLEAARALTQQSRTPAPDSNLILRIATSNGPSYNPAWISPSDLIAARGRRNQQFEHIQVGEGDAQHVAYSQAVTGEGRAVRAETAIPRDVDESMLASLPNPRGAFGFRVAFDLPSVEAGGNMEGGHWIGVTTSAYTGYHEPNTLHKSPFFWGIEDSGQKCEGSLTSSSVAALRAAAAGERRTLSSLASERIPLNSANILFGCRDVVTIVCDYESSTLTYWRNETLLGSLVSNLPPSVELYPVAVPFNSGASVAITGIGQDPLPLLQVVVSDRLRSQQRRDEAVRHKVMQKRLRFIQNRELTKEVKDILYDIFLMYTEHPELQISFAMAHRLWYRCGLRLSTLNDILDDVNKNTGKIEFHHFLKVVGQVVAADASENDSCRSITSSNESLCEVGDKVELVEGYEKLGDSANGPLQPGDRGSVIEIQRGPTGERRSVRVHHSGRRWWYQPQAIVSERSGLIDTAAIWFLSALLRVHGYDAETLESMEGKQVSTSSWLNGDVVVPKKAREEASVNVTSGVWCGRVVPESHSSRTPCTPHSRDSGTVLIEFVGGAFAQSVGLKLSVSASSDQAHTLFVRRVRTSKLVHSSAIHFRDHLVANDTAKSVDDFDEESEATLSVVSPVGEKLTSEISAVGRLEQSAIELIARECKKNSDVLPGLFSAGLPAAVLSAVDIAAKQSNSLEPREDLSDKITAVGVLLKTISEKLYSDDSEVDCDSSENEDMGNESESTDYGHFSSQQSTFPRNDNVVRAVSASRRDNMGDMTSSLDIGDASLRQRRGMLSVLLSRSDQYHGGNSLNDLNDRRRFMDMDVGRPFSGSRSFVFGSSVESQRNLGEVWGTIRTQGEDTQPETSTTPMEMSALDSLLRCRGVLSESASCSLRQGSPSLFLFARQLIACGLLVDNKEWTQALLESYQSKKTPLQSSSKAVLRNAVDEDGMPVLRLAILLGCSPAIVRFLIAFGAPVGLAELRNAAYTNQPETLSVLLQYCSCASDSIAIEKCSHEVKEILRKAKERQNELDRQMREAAGDFVASVVEKLIYLGLSTRRNPSPRTAVCNQVVSRILAGDLMLEALQRAQKLPKNTEGVTETNDEADRSGRVPLDDGMQSLIPGGVLRLLPVSVLGETLFSNQESAISFFLLLEDYLSSKDLSDTAAGLVMYKVFLANFPQLRSCSLIDRFGFNELVSLHDSLATNRISEILSRDFASGLEVSTETKSDSVTNTTSPTKCAEVGVVTCPKKHTAMLHITRHSSFRCDICGNGVERGMPMHGCRECDWDACEECTDKSDSGLIKGNAIRQLAREVLRMASEDVTDSEVEEKLADFPHGDVVEEMANEDVSTPLNTAISKLLQRDVEAVKELSALLQERGRVTFYQFLCRVLPALHESLTGKPSHNDTSTVANAGRKTKKPRCSEDSKTSPGDLFDFCRASIALLLDLTSLDPHCSDVTKDVQSRALDSSNEISYSTLGSELLRRIHQVLTLYENVKQVSTSSQTLDVAGGDKGRSDLHALTKAIEIQIKNENQVKEGLSFFAEPLISMLDVEMQILRSSRISDSRYTSYCRSLVADEAIIVERSRLQSSNSWRIAKITAFDEKTGAHSLRYACQLSAKSLGDEAVLNTSLLEDEVGFDEAQVGLILAMREFVVVRRNILTHTKQASKAFDSHHIDNVNDGTIEVSESDLSAIIGQRVERIPIGGGDVQVLTLIGIDVDSASNLLAVLVSDDGVVIKDVPATEIHFQDRENLSDQNDGSQTSYRASLRRGLPFPFAVRRRSVENTVAVPRKTCLRRTWSAISLSSNLRPLDIKVPEVVSNETDTLRASSVGNRWWSCEIGMVTVTLFGDASTVENPPRISVVITAKDKMGHPSIVTTRSDSLAQTLLSLNQTKGMDWATYSLCKLDFTVRIEYDHSTTTYWPKTSSSVPLPSPTKTPSCERLREPAFDDNMAWSPDRTSRCRKISARSPSLEVETKNGNLCNGFDTICLQCMEIIGVLAQHTSDTSEGTDVDRPNIPRFANVTLSRKLSNQLDDALCVVGGALPRWCIFGPSFSPRVFSYASRQLLLQRAAFGVSRGILKQQESKIDVGKLRQRMAALRGRAVELMGEAFSGGAEDPTALQLQADELYGMEEALAARVRSAFRSAKWQEHSLEVVKAAVRREKLLSDAAHVMEKYATDTEINRRRLEVRFAGESGFDAASGDEAGVTRGFYADVAEALLNSETIASVLPSSKCDAIPEDVANIKRTCVFGEADNETTRLPLWIPDMDASGQVIIPTPRADLRSCLGVYPRPLPCYHPRLPEVQQAFRFMGRLFAAAMRDGFMFPLPISASFLRLVQYAPVEEASGFLDSKVLPSRDILLTAADLPRPGFLGGEVYAADLHICRALDDLDGSEPPLTSVELQRRYKELAEDKNFARLAFGMSYDCSFEEYFQDRTFVDPLDPTQGDEAVRLCHRGHKKVVTIYNIREWVALSKNFMLFEGVVMQAAAFRQGIQDFFPFQFLCIFTSEELQRDVCGAGDNVDDWDEGAIRKLFKLNGKCAPDMKVQASEPRKYLHTAEFSRRKRSDRGTRRRRSDRR</sequence>
<dbReference type="PANTHER" id="PTHR45670:SF1">
    <property type="entry name" value="E3 UBIQUITIN-PROTEIN LIGASE HECTD1"/>
    <property type="match status" value="1"/>
</dbReference>
<reference evidence="7 8" key="1">
    <citation type="journal article" date="2015" name="Plant Cell">
        <title>Oil accumulation by the oleaginous diatom Fistulifera solaris as revealed by the genome and transcriptome.</title>
        <authorList>
            <person name="Tanaka T."/>
            <person name="Maeda Y."/>
            <person name="Veluchamy A."/>
            <person name="Tanaka M."/>
            <person name="Abida H."/>
            <person name="Marechal E."/>
            <person name="Bowler C."/>
            <person name="Muto M."/>
            <person name="Sunaga Y."/>
            <person name="Tanaka M."/>
            <person name="Yoshino T."/>
            <person name="Taniguchi T."/>
            <person name="Fukuda Y."/>
            <person name="Nemoto M."/>
            <person name="Matsumoto M."/>
            <person name="Wong P.S."/>
            <person name="Aburatani S."/>
            <person name="Fujibuchi W."/>
        </authorList>
    </citation>
    <scope>NUCLEOTIDE SEQUENCE [LARGE SCALE GENOMIC DNA]</scope>
    <source>
        <strain evidence="7 8">JPCC DA0580</strain>
    </source>
</reference>
<dbReference type="InParanoid" id="A0A1Z5J763"/>
<gene>
    <name evidence="7" type="ORF">FisN_11Lh238</name>
</gene>
<evidence type="ECO:0000256" key="5">
    <source>
        <dbReference type="SAM" id="MobiDB-lite"/>
    </source>
</evidence>
<dbReference type="SUPFAM" id="SSF56204">
    <property type="entry name" value="Hect, E3 ligase catalytic domain"/>
    <property type="match status" value="1"/>
</dbReference>
<keyword evidence="1 7" id="KW-0808">Transferase</keyword>
<name>A0A1Z5J763_FISSO</name>
<evidence type="ECO:0000313" key="8">
    <source>
        <dbReference type="Proteomes" id="UP000198406"/>
    </source>
</evidence>
<feature type="coiled-coil region" evidence="4">
    <location>
        <begin position="1116"/>
        <end position="1147"/>
    </location>
</feature>
<dbReference type="GO" id="GO:0000209">
    <property type="term" value="P:protein polyubiquitination"/>
    <property type="evidence" value="ECO:0007669"/>
    <property type="project" value="TreeGrafter"/>
</dbReference>
<dbReference type="EMBL" id="BDSP01000013">
    <property type="protein sequence ID" value="GAX09789.1"/>
    <property type="molecule type" value="Genomic_DNA"/>
</dbReference>
<dbReference type="Gene3D" id="2.60.120.920">
    <property type="match status" value="1"/>
</dbReference>
<evidence type="ECO:0000259" key="6">
    <source>
        <dbReference type="PROSITE" id="PS50237"/>
    </source>
</evidence>
<feature type="compositionally biased region" description="Basic residues" evidence="5">
    <location>
        <begin position="2662"/>
        <end position="2678"/>
    </location>
</feature>
<feature type="region of interest" description="Disordered" evidence="5">
    <location>
        <begin position="1198"/>
        <end position="1219"/>
    </location>
</feature>
<comment type="caution">
    <text evidence="7">The sequence shown here is derived from an EMBL/GenBank/DDBJ whole genome shotgun (WGS) entry which is preliminary data.</text>
</comment>
<feature type="region of interest" description="Disordered" evidence="5">
    <location>
        <begin position="830"/>
        <end position="864"/>
    </location>
</feature>
<dbReference type="PROSITE" id="PS50237">
    <property type="entry name" value="HECT"/>
    <property type="match status" value="1"/>
</dbReference>
<keyword evidence="8" id="KW-1185">Reference proteome</keyword>
<keyword evidence="4" id="KW-0175">Coiled coil</keyword>
<evidence type="ECO:0000313" key="7">
    <source>
        <dbReference type="EMBL" id="GAX09789.1"/>
    </source>
</evidence>
<dbReference type="InterPro" id="IPR035983">
    <property type="entry name" value="Hect_E3_ubiquitin_ligase"/>
</dbReference>
<dbReference type="SUPFAM" id="SSF49899">
    <property type="entry name" value="Concanavalin A-like lectins/glucanases"/>
    <property type="match status" value="1"/>
</dbReference>
<dbReference type="InterPro" id="IPR045322">
    <property type="entry name" value="HECTD1/TRIP12-like"/>
</dbReference>
<dbReference type="GO" id="GO:0043161">
    <property type="term" value="P:proteasome-mediated ubiquitin-dependent protein catabolic process"/>
    <property type="evidence" value="ECO:0007669"/>
    <property type="project" value="TreeGrafter"/>
</dbReference>
<dbReference type="EC" id="2.3.2.26" evidence="7"/>
<protein>
    <submittedName>
        <fullName evidence="7">E3 ubiquitin-protein ligase HECTD1</fullName>
        <ecNumber evidence="7">2.3.2.26</ecNumber>
    </submittedName>
</protein>
<proteinExistence type="predicted"/>